<evidence type="ECO:0000256" key="1">
    <source>
        <dbReference type="SAM" id="MobiDB-lite"/>
    </source>
</evidence>
<keyword evidence="3" id="KW-1185">Reference proteome</keyword>
<protein>
    <submittedName>
        <fullName evidence="2">Uncharacterized protein</fullName>
    </submittedName>
</protein>
<sequence>MFETQCEEVTDAYLAEGENETHEIEVNRAKENILFRLGSTDESRPKLYGSGCNTAVPKLFEKKEVKHGLKYITLGHVVKNRVVECKYEISPAGVGSLSSDEELFLSVFQKLEPSDKEKWFDHVLETLANYEVGKAHKEKEKEEAEKEAKFKKKLKAAELRALLEATEREEEEAQNAKVVSGKSTTSVEEKGLLKRIAGAVAGTAKDFAEANKVGQLGKTSNKAPK</sequence>
<name>A0AAE0GC11_9CHLO</name>
<feature type="region of interest" description="Disordered" evidence="1">
    <location>
        <begin position="166"/>
        <end position="188"/>
    </location>
</feature>
<gene>
    <name evidence="2" type="ORF">CYMTET_16518</name>
</gene>
<proteinExistence type="predicted"/>
<reference evidence="2 3" key="1">
    <citation type="journal article" date="2015" name="Genome Biol. Evol.">
        <title>Comparative Genomics of a Bacterivorous Green Alga Reveals Evolutionary Causalities and Consequences of Phago-Mixotrophic Mode of Nutrition.</title>
        <authorList>
            <person name="Burns J.A."/>
            <person name="Paasch A."/>
            <person name="Narechania A."/>
            <person name="Kim E."/>
        </authorList>
    </citation>
    <scope>NUCLEOTIDE SEQUENCE [LARGE SCALE GENOMIC DNA]</scope>
    <source>
        <strain evidence="2 3">PLY_AMNH</strain>
    </source>
</reference>
<evidence type="ECO:0000313" key="2">
    <source>
        <dbReference type="EMBL" id="KAK3275347.1"/>
    </source>
</evidence>
<organism evidence="2 3">
    <name type="scientific">Cymbomonas tetramitiformis</name>
    <dbReference type="NCBI Taxonomy" id="36881"/>
    <lineage>
        <taxon>Eukaryota</taxon>
        <taxon>Viridiplantae</taxon>
        <taxon>Chlorophyta</taxon>
        <taxon>Pyramimonadophyceae</taxon>
        <taxon>Pyramimonadales</taxon>
        <taxon>Pyramimonadaceae</taxon>
        <taxon>Cymbomonas</taxon>
    </lineage>
</organism>
<comment type="caution">
    <text evidence="2">The sequence shown here is derived from an EMBL/GenBank/DDBJ whole genome shotgun (WGS) entry which is preliminary data.</text>
</comment>
<dbReference type="AlphaFoldDB" id="A0AAE0GC11"/>
<accession>A0AAE0GC11</accession>
<evidence type="ECO:0000313" key="3">
    <source>
        <dbReference type="Proteomes" id="UP001190700"/>
    </source>
</evidence>
<dbReference type="Proteomes" id="UP001190700">
    <property type="component" value="Unassembled WGS sequence"/>
</dbReference>
<dbReference type="EMBL" id="LGRX02007278">
    <property type="protein sequence ID" value="KAK3275347.1"/>
    <property type="molecule type" value="Genomic_DNA"/>
</dbReference>